<dbReference type="EMBL" id="WKRD01000007">
    <property type="protein sequence ID" value="MSC57754.1"/>
    <property type="molecule type" value="Genomic_DNA"/>
</dbReference>
<proteinExistence type="predicted"/>
<sequence length="72" mass="7928">MQAVKIKPAEAAAIMGCSPQFVRIGLQQGKLDIGDAIKMSSIWTYNISAAALARRQGVTVEELEKKIRELRK</sequence>
<protein>
    <recommendedName>
        <fullName evidence="3">DNA-binding protein</fullName>
    </recommendedName>
</protein>
<organism evidence="1 2">
    <name type="scientific">Lachnospira eligens</name>
    <dbReference type="NCBI Taxonomy" id="39485"/>
    <lineage>
        <taxon>Bacteria</taxon>
        <taxon>Bacillati</taxon>
        <taxon>Bacillota</taxon>
        <taxon>Clostridia</taxon>
        <taxon>Lachnospirales</taxon>
        <taxon>Lachnospiraceae</taxon>
        <taxon>Lachnospira</taxon>
    </lineage>
</organism>
<dbReference type="AlphaFoldDB" id="A0A7C9LAS6"/>
<evidence type="ECO:0000313" key="2">
    <source>
        <dbReference type="Proteomes" id="UP000481964"/>
    </source>
</evidence>
<comment type="caution">
    <text evidence="1">The sequence shown here is derived from an EMBL/GenBank/DDBJ whole genome shotgun (WGS) entry which is preliminary data.</text>
</comment>
<dbReference type="Proteomes" id="UP000481964">
    <property type="component" value="Unassembled WGS sequence"/>
</dbReference>
<dbReference type="RefSeq" id="WP_154300992.1">
    <property type="nucleotide sequence ID" value="NZ_WKRD01000007.1"/>
</dbReference>
<gene>
    <name evidence="1" type="ORF">GKE48_09920</name>
</gene>
<accession>A0A7C9LAS6</accession>
<reference evidence="1 2" key="1">
    <citation type="journal article" date="2019" name="Nat. Med.">
        <title>A library of human gut bacterial isolates paired with longitudinal multiomics data enables mechanistic microbiome research.</title>
        <authorList>
            <person name="Poyet M."/>
            <person name="Groussin M."/>
            <person name="Gibbons S.M."/>
            <person name="Avila-Pacheco J."/>
            <person name="Jiang X."/>
            <person name="Kearney S.M."/>
            <person name="Perrotta A.R."/>
            <person name="Berdy B."/>
            <person name="Zhao S."/>
            <person name="Lieberman T.D."/>
            <person name="Swanson P.K."/>
            <person name="Smith M."/>
            <person name="Roesemann S."/>
            <person name="Alexander J.E."/>
            <person name="Rich S.A."/>
            <person name="Livny J."/>
            <person name="Vlamakis H."/>
            <person name="Clish C."/>
            <person name="Bullock K."/>
            <person name="Deik A."/>
            <person name="Scott J."/>
            <person name="Pierce K.A."/>
            <person name="Xavier R.J."/>
            <person name="Alm E.J."/>
        </authorList>
    </citation>
    <scope>NUCLEOTIDE SEQUENCE [LARGE SCALE GENOMIC DNA]</scope>
    <source>
        <strain evidence="1 2">BIOML-A1</strain>
    </source>
</reference>
<evidence type="ECO:0000313" key="1">
    <source>
        <dbReference type="EMBL" id="MSC57754.1"/>
    </source>
</evidence>
<name>A0A7C9LAS6_9FIRM</name>
<evidence type="ECO:0008006" key="3">
    <source>
        <dbReference type="Google" id="ProtNLM"/>
    </source>
</evidence>